<accession>A0AAW0WLN4</accession>
<evidence type="ECO:0000313" key="3">
    <source>
        <dbReference type="Proteomes" id="UP001445076"/>
    </source>
</evidence>
<reference evidence="2 3" key="1">
    <citation type="journal article" date="2024" name="BMC Genomics">
        <title>Genome assembly of redclaw crayfish (Cherax quadricarinatus) provides insights into its immune adaptation and hypoxia tolerance.</title>
        <authorList>
            <person name="Liu Z."/>
            <person name="Zheng J."/>
            <person name="Li H."/>
            <person name="Fang K."/>
            <person name="Wang S."/>
            <person name="He J."/>
            <person name="Zhou D."/>
            <person name="Weng S."/>
            <person name="Chi M."/>
            <person name="Gu Z."/>
            <person name="He J."/>
            <person name="Li F."/>
            <person name="Wang M."/>
        </authorList>
    </citation>
    <scope>NUCLEOTIDE SEQUENCE [LARGE SCALE GENOMIC DNA]</scope>
    <source>
        <strain evidence="2">ZL_2023a</strain>
    </source>
</reference>
<dbReference type="Proteomes" id="UP001445076">
    <property type="component" value="Unassembled WGS sequence"/>
</dbReference>
<gene>
    <name evidence="2" type="ORF">OTU49_006734</name>
</gene>
<evidence type="ECO:0000313" key="2">
    <source>
        <dbReference type="EMBL" id="KAK8733048.1"/>
    </source>
</evidence>
<keyword evidence="1" id="KW-0812">Transmembrane</keyword>
<name>A0AAW0WLN4_CHEQU</name>
<comment type="caution">
    <text evidence="2">The sequence shown here is derived from an EMBL/GenBank/DDBJ whole genome shotgun (WGS) entry which is preliminary data.</text>
</comment>
<keyword evidence="3" id="KW-1185">Reference proteome</keyword>
<protein>
    <submittedName>
        <fullName evidence="2">Uncharacterized protein</fullName>
    </submittedName>
</protein>
<evidence type="ECO:0000256" key="1">
    <source>
        <dbReference type="SAM" id="Phobius"/>
    </source>
</evidence>
<keyword evidence="1" id="KW-1133">Transmembrane helix</keyword>
<sequence length="135" mass="15920">MKGKASVLSNTCTICVLGTYSIYVLYVPWAHTVYMYCMCPGHNRDYGCHFLLAVPEEQLQDACKRSLTYKHPNHDDPHLQTQSKRLDRENIYEWQFAVTNLWHNYPFYYCFVENNMSRVASNGFLSWNTRNATYL</sequence>
<organism evidence="2 3">
    <name type="scientific">Cherax quadricarinatus</name>
    <name type="common">Australian red claw crayfish</name>
    <dbReference type="NCBI Taxonomy" id="27406"/>
    <lineage>
        <taxon>Eukaryota</taxon>
        <taxon>Metazoa</taxon>
        <taxon>Ecdysozoa</taxon>
        <taxon>Arthropoda</taxon>
        <taxon>Crustacea</taxon>
        <taxon>Multicrustacea</taxon>
        <taxon>Malacostraca</taxon>
        <taxon>Eumalacostraca</taxon>
        <taxon>Eucarida</taxon>
        <taxon>Decapoda</taxon>
        <taxon>Pleocyemata</taxon>
        <taxon>Astacidea</taxon>
        <taxon>Parastacoidea</taxon>
        <taxon>Parastacidae</taxon>
        <taxon>Cherax</taxon>
    </lineage>
</organism>
<dbReference type="AlphaFoldDB" id="A0AAW0WLN4"/>
<keyword evidence="1" id="KW-0472">Membrane</keyword>
<dbReference type="EMBL" id="JARKIK010000055">
    <property type="protein sequence ID" value="KAK8733048.1"/>
    <property type="molecule type" value="Genomic_DNA"/>
</dbReference>
<feature type="transmembrane region" description="Helical" evidence="1">
    <location>
        <begin position="7"/>
        <end position="29"/>
    </location>
</feature>
<proteinExistence type="predicted"/>